<comment type="caution">
    <text evidence="1">The sequence shown here is derived from an EMBL/GenBank/DDBJ whole genome shotgun (WGS) entry which is preliminary data.</text>
</comment>
<sequence length="100" mass="11272">MTKDFDSPLGFLTDLYRYFRGSSPVRPLYSYTFLCSSLLGLPAQWVQQPFTPHDIMVTQHISASGLSLGSTSNHYFRHLFLSTACVNGVFLSVEHRLCHG</sequence>
<reference evidence="1" key="1">
    <citation type="journal article" date="2020" name="Stud. Mycol.">
        <title>101 Dothideomycetes genomes: a test case for predicting lifestyles and emergence of pathogens.</title>
        <authorList>
            <person name="Haridas S."/>
            <person name="Albert R."/>
            <person name="Binder M."/>
            <person name="Bloem J."/>
            <person name="Labutti K."/>
            <person name="Salamov A."/>
            <person name="Andreopoulos B."/>
            <person name="Baker S."/>
            <person name="Barry K."/>
            <person name="Bills G."/>
            <person name="Bluhm B."/>
            <person name="Cannon C."/>
            <person name="Castanera R."/>
            <person name="Culley D."/>
            <person name="Daum C."/>
            <person name="Ezra D."/>
            <person name="Gonzalez J."/>
            <person name="Henrissat B."/>
            <person name="Kuo A."/>
            <person name="Liang C."/>
            <person name="Lipzen A."/>
            <person name="Lutzoni F."/>
            <person name="Magnuson J."/>
            <person name="Mondo S."/>
            <person name="Nolan M."/>
            <person name="Ohm R."/>
            <person name="Pangilinan J."/>
            <person name="Park H.-J."/>
            <person name="Ramirez L."/>
            <person name="Alfaro M."/>
            <person name="Sun H."/>
            <person name="Tritt A."/>
            <person name="Yoshinaga Y."/>
            <person name="Zwiers L.-H."/>
            <person name="Turgeon B."/>
            <person name="Goodwin S."/>
            <person name="Spatafora J."/>
            <person name="Crous P."/>
            <person name="Grigoriev I."/>
        </authorList>
    </citation>
    <scope>NUCLEOTIDE SEQUENCE</scope>
    <source>
        <strain evidence="1">CBS 690.94</strain>
    </source>
</reference>
<proteinExistence type="predicted"/>
<evidence type="ECO:0000313" key="2">
    <source>
        <dbReference type="Proteomes" id="UP000799764"/>
    </source>
</evidence>
<dbReference type="EMBL" id="MU001494">
    <property type="protein sequence ID" value="KAF2449362.1"/>
    <property type="molecule type" value="Genomic_DNA"/>
</dbReference>
<keyword evidence="2" id="KW-1185">Reference proteome</keyword>
<accession>A0A9P4UHK5</accession>
<gene>
    <name evidence="1" type="ORF">P171DRAFT_191030</name>
</gene>
<protein>
    <submittedName>
        <fullName evidence="1">Uncharacterized protein</fullName>
    </submittedName>
</protein>
<name>A0A9P4UHK5_9PLEO</name>
<evidence type="ECO:0000313" key="1">
    <source>
        <dbReference type="EMBL" id="KAF2449362.1"/>
    </source>
</evidence>
<dbReference type="AlphaFoldDB" id="A0A9P4UHK5"/>
<organism evidence="1 2">
    <name type="scientific">Karstenula rhodostoma CBS 690.94</name>
    <dbReference type="NCBI Taxonomy" id="1392251"/>
    <lineage>
        <taxon>Eukaryota</taxon>
        <taxon>Fungi</taxon>
        <taxon>Dikarya</taxon>
        <taxon>Ascomycota</taxon>
        <taxon>Pezizomycotina</taxon>
        <taxon>Dothideomycetes</taxon>
        <taxon>Pleosporomycetidae</taxon>
        <taxon>Pleosporales</taxon>
        <taxon>Massarineae</taxon>
        <taxon>Didymosphaeriaceae</taxon>
        <taxon>Karstenula</taxon>
    </lineage>
</organism>
<dbReference type="Proteomes" id="UP000799764">
    <property type="component" value="Unassembled WGS sequence"/>
</dbReference>